<keyword evidence="3" id="KW-0234">DNA repair</keyword>
<dbReference type="InterPro" id="IPR009187">
    <property type="entry name" value="Prok_Ku"/>
</dbReference>
<comment type="function">
    <text evidence="3">With LigD forms a non-homologous end joining (NHEJ) DNA repair enzyme, which repairs dsDNA breaks with reduced fidelity. Binds linear dsDNA with 5'- and 3'- overhangs but not closed circular dsDNA nor ssDNA. Recruits and stimulates the ligase activity of LigD.</text>
</comment>
<evidence type="ECO:0000259" key="5">
    <source>
        <dbReference type="SMART" id="SM00559"/>
    </source>
</evidence>
<dbReference type="Proteomes" id="UP000094296">
    <property type="component" value="Unassembled WGS sequence"/>
</dbReference>
<dbReference type="PANTHER" id="PTHR41251">
    <property type="entry name" value="NON-HOMOLOGOUS END JOINING PROTEIN KU"/>
    <property type="match status" value="1"/>
</dbReference>
<dbReference type="GO" id="GO:0006310">
    <property type="term" value="P:DNA recombination"/>
    <property type="evidence" value="ECO:0007669"/>
    <property type="project" value="UniProtKB-KW"/>
</dbReference>
<comment type="similarity">
    <text evidence="3">Belongs to the prokaryotic Ku family.</text>
</comment>
<reference evidence="6 7" key="1">
    <citation type="submission" date="2016-09" db="EMBL/GenBank/DDBJ databases">
        <title>Draft genome sequence for the type strain of Desulfuribacillus alkaliarsenatis AHT28, an obligately anaerobic, sulfidogenic bacterium isolated from Russian soda lake sediments.</title>
        <authorList>
            <person name="Abin C.A."/>
            <person name="Hollibaugh J.T."/>
        </authorList>
    </citation>
    <scope>NUCLEOTIDE SEQUENCE [LARGE SCALE GENOMIC DNA]</scope>
    <source>
        <strain evidence="6 7">AHT28</strain>
    </source>
</reference>
<keyword evidence="3" id="KW-0227">DNA damage</keyword>
<keyword evidence="2 3" id="KW-0233">DNA recombination</keyword>
<dbReference type="HAMAP" id="MF_01875">
    <property type="entry name" value="Prokaryotic_Ku"/>
    <property type="match status" value="1"/>
</dbReference>
<feature type="domain" description="Ku" evidence="5">
    <location>
        <begin position="52"/>
        <end position="180"/>
    </location>
</feature>
<protein>
    <recommendedName>
        <fullName evidence="3">Non-homologous end joining protein Ku</fullName>
    </recommendedName>
</protein>
<organism evidence="6 7">
    <name type="scientific">Desulfuribacillus alkaliarsenatis</name>
    <dbReference type="NCBI Taxonomy" id="766136"/>
    <lineage>
        <taxon>Bacteria</taxon>
        <taxon>Bacillati</taxon>
        <taxon>Bacillota</taxon>
        <taxon>Desulfuribacillia</taxon>
        <taxon>Desulfuribacillales</taxon>
        <taxon>Desulfuribacillaceae</taxon>
        <taxon>Desulfuribacillus</taxon>
    </lineage>
</organism>
<dbReference type="NCBIfam" id="TIGR02772">
    <property type="entry name" value="Ku_bact"/>
    <property type="match status" value="1"/>
</dbReference>
<evidence type="ECO:0000313" key="7">
    <source>
        <dbReference type="Proteomes" id="UP000094296"/>
    </source>
</evidence>
<dbReference type="CDD" id="cd00789">
    <property type="entry name" value="KU_like"/>
    <property type="match status" value="1"/>
</dbReference>
<dbReference type="OrthoDB" id="9795084at2"/>
<dbReference type="GO" id="GO:0003690">
    <property type="term" value="F:double-stranded DNA binding"/>
    <property type="evidence" value="ECO:0007669"/>
    <property type="project" value="UniProtKB-UniRule"/>
</dbReference>
<comment type="subunit">
    <text evidence="3">Homodimer. Interacts with LigD.</text>
</comment>
<gene>
    <name evidence="3" type="primary">ku</name>
    <name evidence="6" type="ORF">BHF68_02700</name>
</gene>
<evidence type="ECO:0000256" key="4">
    <source>
        <dbReference type="SAM" id="MobiDB-lite"/>
    </source>
</evidence>
<keyword evidence="7" id="KW-1185">Reference proteome</keyword>
<keyword evidence="1 3" id="KW-0238">DNA-binding</keyword>
<evidence type="ECO:0000256" key="3">
    <source>
        <dbReference type="HAMAP-Rule" id="MF_01875"/>
    </source>
</evidence>
<dbReference type="SMART" id="SM00559">
    <property type="entry name" value="Ku78"/>
    <property type="match status" value="1"/>
</dbReference>
<accession>A0A1E5G5Y7</accession>
<dbReference type="PIRSF" id="PIRSF006493">
    <property type="entry name" value="Prok_Ku"/>
    <property type="match status" value="1"/>
</dbReference>
<dbReference type="AlphaFoldDB" id="A0A1E5G5Y7"/>
<comment type="caution">
    <text evidence="6">The sequence shown here is derived from an EMBL/GenBank/DDBJ whole genome shotgun (WGS) entry which is preliminary data.</text>
</comment>
<feature type="compositionally biased region" description="Basic residues" evidence="4">
    <location>
        <begin position="257"/>
        <end position="266"/>
    </location>
</feature>
<dbReference type="EMBL" id="MIJE01000001">
    <property type="protein sequence ID" value="OEF98590.1"/>
    <property type="molecule type" value="Genomic_DNA"/>
</dbReference>
<dbReference type="STRING" id="766136.BHF68_02700"/>
<feature type="region of interest" description="Disordered" evidence="4">
    <location>
        <begin position="253"/>
        <end position="274"/>
    </location>
</feature>
<dbReference type="RefSeq" id="WP_069642082.1">
    <property type="nucleotide sequence ID" value="NZ_MIJE01000001.1"/>
</dbReference>
<dbReference type="Gene3D" id="2.40.290.10">
    <property type="match status" value="1"/>
</dbReference>
<sequence length="274" mass="31618">MHTMWKGSISFGLVNIPVKMYTATEDKDIRFRQLHKEDHSPIRYQKTCQACEKEVNNEDIVKGYEYQPGEYVIIEESDLKELEPEATKSIEILDFVDLKEIDPIYFDKTYYLSPGETGTKAYALLKSAMDEMNKIAIAKIIIRAKESLAAVRIYKKCIVLETIFYPDEIRDYTQVPGIPEKEDNVNANELKMAKQIIENLSTSFEPEKYSNDYRQKLLEIIEAKIDGKETKLAPQAKRTNVVDLMTALQASLEETKGKKKQTRTRKKSEQLVNT</sequence>
<dbReference type="SUPFAM" id="SSF100939">
    <property type="entry name" value="SPOC domain-like"/>
    <property type="match status" value="1"/>
</dbReference>
<dbReference type="Pfam" id="PF02735">
    <property type="entry name" value="Ku"/>
    <property type="match status" value="1"/>
</dbReference>
<name>A0A1E5G5Y7_9FIRM</name>
<dbReference type="InterPro" id="IPR006164">
    <property type="entry name" value="DNA_bd_Ku70/Ku80"/>
</dbReference>
<evidence type="ECO:0000256" key="2">
    <source>
        <dbReference type="ARBA" id="ARBA00023172"/>
    </source>
</evidence>
<evidence type="ECO:0000256" key="1">
    <source>
        <dbReference type="ARBA" id="ARBA00023125"/>
    </source>
</evidence>
<dbReference type="GO" id="GO:0006303">
    <property type="term" value="P:double-strand break repair via nonhomologous end joining"/>
    <property type="evidence" value="ECO:0007669"/>
    <property type="project" value="UniProtKB-UniRule"/>
</dbReference>
<dbReference type="InterPro" id="IPR016194">
    <property type="entry name" value="SPOC-like_C_dom_sf"/>
</dbReference>
<dbReference type="FunFam" id="2.40.290.10:FF:000004">
    <property type="entry name" value="Non-homologous end joining protein Ku"/>
    <property type="match status" value="1"/>
</dbReference>
<proteinExistence type="inferred from homology"/>
<evidence type="ECO:0000313" key="6">
    <source>
        <dbReference type="EMBL" id="OEF98590.1"/>
    </source>
</evidence>
<dbReference type="PANTHER" id="PTHR41251:SF1">
    <property type="entry name" value="NON-HOMOLOGOUS END JOINING PROTEIN KU"/>
    <property type="match status" value="1"/>
</dbReference>